<organism evidence="2 3">
    <name type="scientific">Limosilactobacillus gastricus DSM 16045</name>
    <dbReference type="NCBI Taxonomy" id="1423749"/>
    <lineage>
        <taxon>Bacteria</taxon>
        <taxon>Bacillati</taxon>
        <taxon>Bacillota</taxon>
        <taxon>Bacilli</taxon>
        <taxon>Lactobacillales</taxon>
        <taxon>Lactobacillaceae</taxon>
        <taxon>Limosilactobacillus</taxon>
    </lineage>
</organism>
<sequence length="134" mass="15206">MNVMQKQILIYPVIVTECNDESGHYYGVSSPNIKGMVTDGKTMTEAILHAEDAIATMIAGTKYPTVEDPTKWHLGPNDSIMWVTINMAKWLNQYGKTVRKNITIPEELNNWAKENKINVSQVTTQALRHLQEEM</sequence>
<evidence type="ECO:0000259" key="1">
    <source>
        <dbReference type="Pfam" id="PF15919"/>
    </source>
</evidence>
<dbReference type="SUPFAM" id="SSF143100">
    <property type="entry name" value="TTHA1013/TTHA0281-like"/>
    <property type="match status" value="1"/>
</dbReference>
<keyword evidence="3" id="KW-1185">Reference proteome</keyword>
<dbReference type="InterPro" id="IPR031807">
    <property type="entry name" value="HicB-like"/>
</dbReference>
<evidence type="ECO:0000313" key="2">
    <source>
        <dbReference type="EMBL" id="KRM02798.1"/>
    </source>
</evidence>
<accession>A0A0R1VBF3</accession>
<dbReference type="Proteomes" id="UP000051739">
    <property type="component" value="Unassembled WGS sequence"/>
</dbReference>
<name>A0A0R1VBF3_9LACO</name>
<dbReference type="InterPro" id="IPR035069">
    <property type="entry name" value="TTHA1013/TTHA0281-like"/>
</dbReference>
<proteinExistence type="predicted"/>
<reference evidence="2 3" key="1">
    <citation type="journal article" date="2015" name="Genome Announc.">
        <title>Expanding the biotechnology potential of lactobacilli through comparative genomics of 213 strains and associated genera.</title>
        <authorList>
            <person name="Sun Z."/>
            <person name="Harris H.M."/>
            <person name="McCann A."/>
            <person name="Guo C."/>
            <person name="Argimon S."/>
            <person name="Zhang W."/>
            <person name="Yang X."/>
            <person name="Jeffery I.B."/>
            <person name="Cooney J.C."/>
            <person name="Kagawa T.F."/>
            <person name="Liu W."/>
            <person name="Song Y."/>
            <person name="Salvetti E."/>
            <person name="Wrobel A."/>
            <person name="Rasinkangas P."/>
            <person name="Parkhill J."/>
            <person name="Rea M.C."/>
            <person name="O'Sullivan O."/>
            <person name="Ritari J."/>
            <person name="Douillard F.P."/>
            <person name="Paul Ross R."/>
            <person name="Yang R."/>
            <person name="Briner A.E."/>
            <person name="Felis G.E."/>
            <person name="de Vos W.M."/>
            <person name="Barrangou R."/>
            <person name="Klaenhammer T.R."/>
            <person name="Caufield P.W."/>
            <person name="Cui Y."/>
            <person name="Zhang H."/>
            <person name="O'Toole P.W."/>
        </authorList>
    </citation>
    <scope>NUCLEOTIDE SEQUENCE [LARGE SCALE GENOMIC DNA]</scope>
    <source>
        <strain evidence="2 3">DSM 16045</strain>
    </source>
</reference>
<gene>
    <name evidence="2" type="ORF">FC60_GL001492</name>
</gene>
<comment type="caution">
    <text evidence="2">The sequence shown here is derived from an EMBL/GenBank/DDBJ whole genome shotgun (WGS) entry which is preliminary data.</text>
</comment>
<dbReference type="AlphaFoldDB" id="A0A0R1VBF3"/>
<dbReference type="EMBL" id="AZFN01000006">
    <property type="protein sequence ID" value="KRM02798.1"/>
    <property type="molecule type" value="Genomic_DNA"/>
</dbReference>
<dbReference type="Pfam" id="PF15919">
    <property type="entry name" value="HicB_lk_antitox"/>
    <property type="match status" value="1"/>
</dbReference>
<evidence type="ECO:0000313" key="3">
    <source>
        <dbReference type="Proteomes" id="UP000051739"/>
    </source>
</evidence>
<dbReference type="Gene3D" id="3.30.160.250">
    <property type="match status" value="1"/>
</dbReference>
<protein>
    <submittedName>
        <fullName evidence="2">Putative phage protein</fullName>
    </submittedName>
</protein>
<dbReference type="PATRIC" id="fig|1423749.3.peg.1545"/>
<feature type="domain" description="HicB-like antitoxin of toxin-antitoxin system" evidence="1">
    <location>
        <begin position="11"/>
        <end position="108"/>
    </location>
</feature>